<dbReference type="RefSeq" id="WP_150042891.1">
    <property type="nucleotide sequence ID" value="NZ_OW485601.1"/>
</dbReference>
<dbReference type="EMBL" id="VWPK01000039">
    <property type="protein sequence ID" value="KAA5610037.1"/>
    <property type="molecule type" value="Genomic_DNA"/>
</dbReference>
<accession>A0A5M6IQ48</accession>
<dbReference type="InterPro" id="IPR050300">
    <property type="entry name" value="GDXG_lipolytic_enzyme"/>
</dbReference>
<keyword evidence="3" id="KW-0732">Signal</keyword>
<feature type="chain" id="PRO_5024396370" evidence="3">
    <location>
        <begin position="22"/>
        <end position="371"/>
    </location>
</feature>
<reference evidence="5 6" key="1">
    <citation type="submission" date="2019-09" db="EMBL/GenBank/DDBJ databases">
        <title>Genome sequence of Rhodovastum atsumiense, a diverse member of the Acetobacteraceae family of non-sulfur purple photosynthetic bacteria.</title>
        <authorList>
            <person name="Meyer T."/>
            <person name="Kyndt J."/>
        </authorList>
    </citation>
    <scope>NUCLEOTIDE SEQUENCE [LARGE SCALE GENOMIC DNA]</scope>
    <source>
        <strain evidence="5 6">DSM 21279</strain>
    </source>
</reference>
<comment type="similarity">
    <text evidence="1">Belongs to the 'GDXG' lipolytic enzyme family.</text>
</comment>
<dbReference type="SUPFAM" id="SSF53474">
    <property type="entry name" value="alpha/beta-Hydrolases"/>
    <property type="match status" value="1"/>
</dbReference>
<dbReference type="OrthoDB" id="9806180at2"/>
<dbReference type="GO" id="GO:0004806">
    <property type="term" value="F:triacylglycerol lipase activity"/>
    <property type="evidence" value="ECO:0007669"/>
    <property type="project" value="TreeGrafter"/>
</dbReference>
<keyword evidence="2 5" id="KW-0378">Hydrolase</keyword>
<dbReference type="InterPro" id="IPR029058">
    <property type="entry name" value="AB_hydrolase_fold"/>
</dbReference>
<evidence type="ECO:0000256" key="3">
    <source>
        <dbReference type="SAM" id="SignalP"/>
    </source>
</evidence>
<dbReference type="Pfam" id="PF07859">
    <property type="entry name" value="Abhydrolase_3"/>
    <property type="match status" value="1"/>
</dbReference>
<dbReference type="Gene3D" id="3.40.50.1820">
    <property type="entry name" value="alpha/beta hydrolase"/>
    <property type="match status" value="1"/>
</dbReference>
<comment type="caution">
    <text evidence="5">The sequence shown here is derived from an EMBL/GenBank/DDBJ whole genome shotgun (WGS) entry which is preliminary data.</text>
</comment>
<keyword evidence="6" id="KW-1185">Reference proteome</keyword>
<sequence>MPDAVRARAIALSLMLATALAAPLAAQEAASGWNEFALIQSGANSRPGPRQLPARSIPVPQAGVSPGQQAVIAAPYPPGWNAAPRTVAEWQDLVVRNAAPTLAALPGLREQLGVTSEPVTIAGVKAFVVQPRVLPAVNRDRVLLHLHGGGYVFGPGEAGTREAVLLAAHGGFKVVSVDYRMPPEAPYPAALDDSVAVYRDLLKTTSARRIGVFGTSTGGGLTLALVLRAKAEGLPLPAAIAPGTPWSDLTETGDSYFVNEFADNLLVSWKGWLGHAAALYANGHDLRDPYLSPVYGDFTGFPPAILTSGTRDLFLSNTVRVHRKLRQAGVEADLHVFEGQSHAQYYADPSAPETIEYHAEVARFLDAHLAR</sequence>
<evidence type="ECO:0000313" key="5">
    <source>
        <dbReference type="EMBL" id="KAA5610037.1"/>
    </source>
</evidence>
<gene>
    <name evidence="5" type="ORF">F1189_21270</name>
</gene>
<evidence type="ECO:0000256" key="2">
    <source>
        <dbReference type="ARBA" id="ARBA00022801"/>
    </source>
</evidence>
<dbReference type="PANTHER" id="PTHR48081">
    <property type="entry name" value="AB HYDROLASE SUPERFAMILY PROTEIN C4A8.06C"/>
    <property type="match status" value="1"/>
</dbReference>
<proteinExistence type="inferred from homology"/>
<name>A0A5M6IQ48_9PROT</name>
<dbReference type="AlphaFoldDB" id="A0A5M6IQ48"/>
<protein>
    <submittedName>
        <fullName evidence="5">Alpha/beta hydrolase</fullName>
    </submittedName>
</protein>
<dbReference type="InterPro" id="IPR013094">
    <property type="entry name" value="AB_hydrolase_3"/>
</dbReference>
<evidence type="ECO:0000313" key="6">
    <source>
        <dbReference type="Proteomes" id="UP000325255"/>
    </source>
</evidence>
<dbReference type="PANTHER" id="PTHR48081:SF30">
    <property type="entry name" value="ACETYL-HYDROLASE LIPR-RELATED"/>
    <property type="match status" value="1"/>
</dbReference>
<evidence type="ECO:0000256" key="1">
    <source>
        <dbReference type="ARBA" id="ARBA00010515"/>
    </source>
</evidence>
<evidence type="ECO:0000259" key="4">
    <source>
        <dbReference type="Pfam" id="PF07859"/>
    </source>
</evidence>
<dbReference type="Proteomes" id="UP000325255">
    <property type="component" value="Unassembled WGS sequence"/>
</dbReference>
<feature type="domain" description="Alpha/beta hydrolase fold-3" evidence="4">
    <location>
        <begin position="143"/>
        <end position="343"/>
    </location>
</feature>
<feature type="signal peptide" evidence="3">
    <location>
        <begin position="1"/>
        <end position="21"/>
    </location>
</feature>
<organism evidence="5 6">
    <name type="scientific">Rhodovastum atsumiense</name>
    <dbReference type="NCBI Taxonomy" id="504468"/>
    <lineage>
        <taxon>Bacteria</taxon>
        <taxon>Pseudomonadati</taxon>
        <taxon>Pseudomonadota</taxon>
        <taxon>Alphaproteobacteria</taxon>
        <taxon>Acetobacterales</taxon>
        <taxon>Acetobacteraceae</taxon>
        <taxon>Rhodovastum</taxon>
    </lineage>
</organism>